<evidence type="ECO:0000259" key="2">
    <source>
        <dbReference type="SMART" id="SM00737"/>
    </source>
</evidence>
<dbReference type="Pfam" id="PF02221">
    <property type="entry name" value="E1_DerP2_DerF2"/>
    <property type="match status" value="1"/>
</dbReference>
<evidence type="ECO:0000256" key="1">
    <source>
        <dbReference type="SAM" id="SignalP"/>
    </source>
</evidence>
<dbReference type="NCBIfam" id="NF033857">
    <property type="entry name" value="BPSL0067_fam"/>
    <property type="match status" value="1"/>
</dbReference>
<name>A0ABQ9YNP9_9CRUS</name>
<evidence type="ECO:0000313" key="3">
    <source>
        <dbReference type="EMBL" id="KAK4002236.1"/>
    </source>
</evidence>
<dbReference type="EMBL" id="JAOYFB010000001">
    <property type="protein sequence ID" value="KAK4002236.1"/>
    <property type="molecule type" value="Genomic_DNA"/>
</dbReference>
<dbReference type="Gene3D" id="2.60.40.770">
    <property type="match status" value="1"/>
</dbReference>
<keyword evidence="4" id="KW-1185">Reference proteome</keyword>
<dbReference type="InterPro" id="IPR014756">
    <property type="entry name" value="Ig_E-set"/>
</dbReference>
<dbReference type="Proteomes" id="UP001234178">
    <property type="component" value="Unassembled WGS sequence"/>
</dbReference>
<protein>
    <recommendedName>
        <fullName evidence="2">MD-2-related lipid-recognition domain-containing protein</fullName>
    </recommendedName>
</protein>
<dbReference type="InterPro" id="IPR047746">
    <property type="entry name" value="Dae2/Tae2-like"/>
</dbReference>
<evidence type="ECO:0000313" key="4">
    <source>
        <dbReference type="Proteomes" id="UP001234178"/>
    </source>
</evidence>
<feature type="domain" description="MD-2-related lipid-recognition" evidence="2">
    <location>
        <begin position="21"/>
        <end position="152"/>
    </location>
</feature>
<reference evidence="3 4" key="1">
    <citation type="journal article" date="2023" name="Nucleic Acids Res.">
        <title>The hologenome of Daphnia magna reveals possible DNA methylation and microbiome-mediated evolution of the host genome.</title>
        <authorList>
            <person name="Chaturvedi A."/>
            <person name="Li X."/>
            <person name="Dhandapani V."/>
            <person name="Marshall H."/>
            <person name="Kissane S."/>
            <person name="Cuenca-Cambronero M."/>
            <person name="Asole G."/>
            <person name="Calvet F."/>
            <person name="Ruiz-Romero M."/>
            <person name="Marangio P."/>
            <person name="Guigo R."/>
            <person name="Rago D."/>
            <person name="Mirbahai L."/>
            <person name="Eastwood N."/>
            <person name="Colbourne J.K."/>
            <person name="Zhou J."/>
            <person name="Mallon E."/>
            <person name="Orsini L."/>
        </authorList>
    </citation>
    <scope>NUCLEOTIDE SEQUENCE [LARGE SCALE GENOMIC DNA]</scope>
    <source>
        <strain evidence="3">LRV0_1</strain>
    </source>
</reference>
<accession>A0ABQ9YNP9</accession>
<feature type="signal peptide" evidence="1">
    <location>
        <begin position="1"/>
        <end position="18"/>
    </location>
</feature>
<dbReference type="SMART" id="SM00737">
    <property type="entry name" value="ML"/>
    <property type="match status" value="1"/>
</dbReference>
<organism evidence="3 4">
    <name type="scientific">Daphnia magna</name>
    <dbReference type="NCBI Taxonomy" id="35525"/>
    <lineage>
        <taxon>Eukaryota</taxon>
        <taxon>Metazoa</taxon>
        <taxon>Ecdysozoa</taxon>
        <taxon>Arthropoda</taxon>
        <taxon>Crustacea</taxon>
        <taxon>Branchiopoda</taxon>
        <taxon>Diplostraca</taxon>
        <taxon>Cladocera</taxon>
        <taxon>Anomopoda</taxon>
        <taxon>Daphniidae</taxon>
        <taxon>Daphnia</taxon>
    </lineage>
</organism>
<proteinExistence type="predicted"/>
<feature type="chain" id="PRO_5047167024" description="MD-2-related lipid-recognition domain-containing protein" evidence="1">
    <location>
        <begin position="19"/>
        <end position="271"/>
    </location>
</feature>
<dbReference type="InterPro" id="IPR003172">
    <property type="entry name" value="ML_dom"/>
</dbReference>
<sequence length="271" mass="29167">MFKVAIAACAFLLVAVSATPFRDCGSTAALTAVRVPGCNALPCLVYRGTNVSVEYDFTATDPTNTLTTDVKGVISGATLPWPGVFPPACEDVKVGDCPVTVSEPITMSTLLVLSPSFPSPCIRSTMKFFIVTVFVITFIDQSIGGICPNPQAYRGTAVADPWGTFPGECVSFYKKCSGDHRPTTQWRRGKRVKNANIPFGTGIASFTNGNRYVGSNCNKPHPCGHVAIYAGQNSQGIQVWDQWKGQLVHQRTLHFGRGSSSNNGDQFYVIN</sequence>
<keyword evidence="1" id="KW-0732">Signal</keyword>
<gene>
    <name evidence="3" type="ORF">OUZ56_004077</name>
</gene>
<comment type="caution">
    <text evidence="3">The sequence shown here is derived from an EMBL/GenBank/DDBJ whole genome shotgun (WGS) entry which is preliminary data.</text>
</comment>
<dbReference type="SUPFAM" id="SSF81296">
    <property type="entry name" value="E set domains"/>
    <property type="match status" value="1"/>
</dbReference>